<reference evidence="14" key="1">
    <citation type="journal article" date="2023" name="bioRxiv">
        <title>Scaffold-level genome assemblies of two parasitoid biocontrol wasps reveal the parthenogenesis mechanism and an associated novel virus.</title>
        <authorList>
            <person name="Inwood S."/>
            <person name="Skelly J."/>
            <person name="Guhlin J."/>
            <person name="Harrop T."/>
            <person name="Goldson S."/>
            <person name="Dearden P."/>
        </authorList>
    </citation>
    <scope>NUCLEOTIDE SEQUENCE</scope>
    <source>
        <strain evidence="14">Lincoln</strain>
        <tissue evidence="14">Whole body</tissue>
    </source>
</reference>
<evidence type="ECO:0000256" key="9">
    <source>
        <dbReference type="ARBA" id="ARBA00023004"/>
    </source>
</evidence>
<dbReference type="PROSITE" id="PS00191">
    <property type="entry name" value="CYTOCHROME_B5_1"/>
    <property type="match status" value="1"/>
</dbReference>
<keyword evidence="3 12" id="KW-0349">Heme</keyword>
<dbReference type="EMBL" id="JAQQBR010001833">
    <property type="protein sequence ID" value="KAK0163003.1"/>
    <property type="molecule type" value="Genomic_DNA"/>
</dbReference>
<dbReference type="InterPro" id="IPR001199">
    <property type="entry name" value="Cyt_B5-like_heme/steroid-bd"/>
</dbReference>
<dbReference type="GO" id="GO:0020037">
    <property type="term" value="F:heme binding"/>
    <property type="evidence" value="ECO:0007669"/>
    <property type="project" value="UniProtKB-UniRule"/>
</dbReference>
<dbReference type="PANTHER" id="PTHR19359:SF129">
    <property type="entry name" value="CYTOCHROME B5 ISOFORM B"/>
    <property type="match status" value="1"/>
</dbReference>
<evidence type="ECO:0000256" key="4">
    <source>
        <dbReference type="ARBA" id="ARBA00022692"/>
    </source>
</evidence>
<keyword evidence="5 12" id="KW-0479">Metal-binding</keyword>
<evidence type="ECO:0000256" key="5">
    <source>
        <dbReference type="ARBA" id="ARBA00022723"/>
    </source>
</evidence>
<keyword evidence="8 12" id="KW-1133">Transmembrane helix</keyword>
<dbReference type="SMART" id="SM01117">
    <property type="entry name" value="Cyt-b5"/>
    <property type="match status" value="1"/>
</dbReference>
<dbReference type="Gene3D" id="3.10.120.10">
    <property type="entry name" value="Cytochrome b5-like heme/steroid binding domain"/>
    <property type="match status" value="1"/>
</dbReference>
<accession>A0AA39F500</accession>
<evidence type="ECO:0000313" key="14">
    <source>
        <dbReference type="EMBL" id="KAK0163003.1"/>
    </source>
</evidence>
<dbReference type="InterPro" id="IPR036400">
    <property type="entry name" value="Cyt_B5-like_heme/steroid_sf"/>
</dbReference>
<organism evidence="14 15">
    <name type="scientific">Microctonus hyperodae</name>
    <name type="common">Parasitoid wasp</name>
    <dbReference type="NCBI Taxonomy" id="165561"/>
    <lineage>
        <taxon>Eukaryota</taxon>
        <taxon>Metazoa</taxon>
        <taxon>Ecdysozoa</taxon>
        <taxon>Arthropoda</taxon>
        <taxon>Hexapoda</taxon>
        <taxon>Insecta</taxon>
        <taxon>Pterygota</taxon>
        <taxon>Neoptera</taxon>
        <taxon>Endopterygota</taxon>
        <taxon>Hymenoptera</taxon>
        <taxon>Apocrita</taxon>
        <taxon>Ichneumonoidea</taxon>
        <taxon>Braconidae</taxon>
        <taxon>Euphorinae</taxon>
        <taxon>Microctonus</taxon>
    </lineage>
</organism>
<keyword evidence="2" id="KW-0813">Transport</keyword>
<comment type="caution">
    <text evidence="14">The sequence shown here is derived from an EMBL/GenBank/DDBJ whole genome shotgun (WGS) entry which is preliminary data.</text>
</comment>
<dbReference type="PRINTS" id="PR00363">
    <property type="entry name" value="CYTOCHROMEB5"/>
</dbReference>
<dbReference type="GO" id="GO:0046872">
    <property type="term" value="F:metal ion binding"/>
    <property type="evidence" value="ECO:0007669"/>
    <property type="project" value="UniProtKB-UniRule"/>
</dbReference>
<dbReference type="PANTHER" id="PTHR19359">
    <property type="entry name" value="CYTOCHROME B5"/>
    <property type="match status" value="1"/>
</dbReference>
<evidence type="ECO:0000256" key="1">
    <source>
        <dbReference type="ARBA" id="ARBA00004131"/>
    </source>
</evidence>
<feature type="domain" description="Cytochrome b5 heme-binding" evidence="13">
    <location>
        <begin position="1"/>
        <end position="79"/>
    </location>
</feature>
<evidence type="ECO:0000259" key="13">
    <source>
        <dbReference type="PROSITE" id="PS50255"/>
    </source>
</evidence>
<evidence type="ECO:0000256" key="10">
    <source>
        <dbReference type="ARBA" id="ARBA00023136"/>
    </source>
</evidence>
<evidence type="ECO:0000256" key="2">
    <source>
        <dbReference type="ARBA" id="ARBA00022448"/>
    </source>
</evidence>
<dbReference type="InterPro" id="IPR018506">
    <property type="entry name" value="Cyt_B5_heme-BS"/>
</dbReference>
<dbReference type="GO" id="GO:0005789">
    <property type="term" value="C:endoplasmic reticulum membrane"/>
    <property type="evidence" value="ECO:0007669"/>
    <property type="project" value="UniProtKB-SubCell"/>
</dbReference>
<comment type="similarity">
    <text evidence="11 12">Belongs to the cytochrome b5 family.</text>
</comment>
<evidence type="ECO:0000256" key="6">
    <source>
        <dbReference type="ARBA" id="ARBA00022824"/>
    </source>
</evidence>
<reference evidence="14" key="2">
    <citation type="submission" date="2023-03" db="EMBL/GenBank/DDBJ databases">
        <authorList>
            <person name="Inwood S.N."/>
            <person name="Skelly J.G."/>
            <person name="Guhlin J."/>
            <person name="Harrop T.W.R."/>
            <person name="Goldson S.G."/>
            <person name="Dearden P.K."/>
        </authorList>
    </citation>
    <scope>NUCLEOTIDE SEQUENCE</scope>
    <source>
        <strain evidence="14">Lincoln</strain>
        <tissue evidence="14">Whole body</tissue>
    </source>
</reference>
<evidence type="ECO:0000256" key="8">
    <source>
        <dbReference type="ARBA" id="ARBA00022989"/>
    </source>
</evidence>
<dbReference type="AlphaFoldDB" id="A0AA39F500"/>
<keyword evidence="15" id="KW-1185">Reference proteome</keyword>
<keyword evidence="6" id="KW-0256">Endoplasmic reticulum</keyword>
<keyword evidence="9 12" id="KW-0408">Iron</keyword>
<gene>
    <name evidence="14" type="ORF">PV327_006720</name>
</gene>
<dbReference type="InterPro" id="IPR050668">
    <property type="entry name" value="Cytochrome_b5"/>
</dbReference>
<evidence type="ECO:0000256" key="12">
    <source>
        <dbReference type="RuleBase" id="RU362121"/>
    </source>
</evidence>
<protein>
    <recommendedName>
        <fullName evidence="13">Cytochrome b5 heme-binding domain-containing protein</fullName>
    </recommendedName>
</protein>
<name>A0AA39F500_MICHY</name>
<keyword evidence="7" id="KW-0249">Electron transport</keyword>
<dbReference type="PROSITE" id="PS50255">
    <property type="entry name" value="CYTOCHROME_B5_2"/>
    <property type="match status" value="1"/>
</dbReference>
<dbReference type="Proteomes" id="UP001168972">
    <property type="component" value="Unassembled WGS sequence"/>
</dbReference>
<keyword evidence="4 12" id="KW-0812">Transmembrane</keyword>
<evidence type="ECO:0000256" key="3">
    <source>
        <dbReference type="ARBA" id="ARBA00022617"/>
    </source>
</evidence>
<evidence type="ECO:0000256" key="11">
    <source>
        <dbReference type="ARBA" id="ARBA00038168"/>
    </source>
</evidence>
<keyword evidence="10 12" id="KW-0472">Membrane</keyword>
<dbReference type="Pfam" id="PF00173">
    <property type="entry name" value="Cyt-b5"/>
    <property type="match status" value="1"/>
</dbReference>
<sequence>MAELKQFTRDEVAKADPKLTRFILHDKVYDVTKFLNEHPGGEEVLLDHKGVDASEDFDDVGHSTDAQELMKKYLIGEIVAAERKNIQPKEGWIAGHSKNSSQEQGPSIFFYLWIGSVLVFLISAFFIKWN</sequence>
<feature type="transmembrane region" description="Helical" evidence="12">
    <location>
        <begin position="108"/>
        <end position="127"/>
    </location>
</feature>
<comment type="subcellular location">
    <subcellularLocation>
        <location evidence="1">Endoplasmic reticulum membrane</location>
        <topology evidence="1">Single-pass membrane protein</topology>
        <orientation evidence="1">Cytoplasmic side</orientation>
    </subcellularLocation>
</comment>
<dbReference type="SUPFAM" id="SSF55856">
    <property type="entry name" value="Cytochrome b5-like heme/steroid binding domain"/>
    <property type="match status" value="1"/>
</dbReference>
<evidence type="ECO:0000313" key="15">
    <source>
        <dbReference type="Proteomes" id="UP001168972"/>
    </source>
</evidence>
<dbReference type="FunFam" id="3.10.120.10:FF:000002">
    <property type="entry name" value="Cytochrome b5 type B"/>
    <property type="match status" value="1"/>
</dbReference>
<evidence type="ECO:0000256" key="7">
    <source>
        <dbReference type="ARBA" id="ARBA00022982"/>
    </source>
</evidence>
<proteinExistence type="inferred from homology"/>